<evidence type="ECO:0000256" key="2">
    <source>
        <dbReference type="SAM" id="Phobius"/>
    </source>
</evidence>
<protein>
    <submittedName>
        <fullName evidence="3">Uncharacterized protein</fullName>
    </submittedName>
</protein>
<dbReference type="AlphaFoldDB" id="E3BHZ2"/>
<keyword evidence="2" id="KW-1133">Transmembrane helix</keyword>
<keyword evidence="2" id="KW-0472">Membrane</keyword>
<feature type="coiled-coil region" evidence="1">
    <location>
        <begin position="16"/>
        <end position="43"/>
    </location>
</feature>
<proteinExistence type="predicted"/>
<evidence type="ECO:0000313" key="4">
    <source>
        <dbReference type="Proteomes" id="UP000002943"/>
    </source>
</evidence>
<organism evidence="3 4">
    <name type="scientific">Vibrio caribbeanicus ATCC BAA-2122</name>
    <dbReference type="NCBI Taxonomy" id="796620"/>
    <lineage>
        <taxon>Bacteria</taxon>
        <taxon>Pseudomonadati</taxon>
        <taxon>Pseudomonadota</taxon>
        <taxon>Gammaproteobacteria</taxon>
        <taxon>Vibrionales</taxon>
        <taxon>Vibrionaceae</taxon>
        <taxon>Vibrio</taxon>
    </lineage>
</organism>
<feature type="transmembrane region" description="Helical" evidence="2">
    <location>
        <begin position="69"/>
        <end position="91"/>
    </location>
</feature>
<accession>E3BHZ2</accession>
<reference evidence="3 4" key="1">
    <citation type="journal article" date="2012" name="Int. J. Syst. Evol. Microbiol.">
        <title>Vibrio caribbeanicus sp. nov., isolated from the marine sponge Scleritoderma cyanea.</title>
        <authorList>
            <person name="Hoffmann M."/>
            <person name="Monday S.R."/>
            <person name="Allard M.W."/>
            <person name="Strain E.A."/>
            <person name="Whittaker P."/>
            <person name="Naum M."/>
            <person name="McCarthy P.J."/>
            <person name="Lopez J.V."/>
            <person name="Fischer M."/>
            <person name="Brown E.W."/>
        </authorList>
    </citation>
    <scope>NUCLEOTIDE SEQUENCE [LARGE SCALE GENOMIC DNA]</scope>
    <source>
        <strain evidence="3 4">ATCC BAA-2122</strain>
    </source>
</reference>
<keyword evidence="1" id="KW-0175">Coiled coil</keyword>
<dbReference type="RefSeq" id="WP_009600623.1">
    <property type="nucleotide sequence ID" value="NZ_AEIU01000059.1"/>
</dbReference>
<keyword evidence="4" id="KW-1185">Reference proteome</keyword>
<name>E3BHZ2_9VIBR</name>
<dbReference type="Proteomes" id="UP000002943">
    <property type="component" value="Unassembled WGS sequence"/>
</dbReference>
<dbReference type="eggNOG" id="ENOG5031NM4">
    <property type="taxonomic scope" value="Bacteria"/>
</dbReference>
<dbReference type="OrthoDB" id="6300880at2"/>
<comment type="caution">
    <text evidence="3">The sequence shown here is derived from an EMBL/GenBank/DDBJ whole genome shotgun (WGS) entry which is preliminary data.</text>
</comment>
<evidence type="ECO:0000256" key="1">
    <source>
        <dbReference type="SAM" id="Coils"/>
    </source>
</evidence>
<keyword evidence="2" id="KW-0812">Transmembrane</keyword>
<sequence length="139" mass="16094">MITLITSLFTEGIGYFKRKQEAKNKAQERSEQLELAKVTAQIKRIESGDKSATQLDEISLKNRGWKDEYLLILTTLPLGLSFIPEWAYIVTEGFEALESVPEYYWYALGLIYIDTFGFRRMARMAVECWLQRKFGGTYG</sequence>
<dbReference type="STRING" id="796620.VIBC2010_18609"/>
<dbReference type="EMBL" id="AEIU01000059">
    <property type="protein sequence ID" value="EFP97431.1"/>
    <property type="molecule type" value="Genomic_DNA"/>
</dbReference>
<gene>
    <name evidence="3" type="ORF">VIBC2010_18609</name>
</gene>
<feature type="transmembrane region" description="Helical" evidence="2">
    <location>
        <begin position="103"/>
        <end position="122"/>
    </location>
</feature>
<evidence type="ECO:0000313" key="3">
    <source>
        <dbReference type="EMBL" id="EFP97431.1"/>
    </source>
</evidence>